<evidence type="ECO:0000313" key="7">
    <source>
        <dbReference type="Proteomes" id="UP000650605"/>
    </source>
</evidence>
<comment type="caution">
    <text evidence="6">The sequence shown here is derived from an EMBL/GenBank/DDBJ whole genome shotgun (WGS) entry which is preliminary data.</text>
</comment>
<dbReference type="SUPFAM" id="SSF52540">
    <property type="entry name" value="P-loop containing nucleoside triphosphate hydrolases"/>
    <property type="match status" value="1"/>
</dbReference>
<dbReference type="InterPro" id="IPR017871">
    <property type="entry name" value="ABC_transporter-like_CS"/>
</dbReference>
<dbReference type="SMART" id="SM00382">
    <property type="entry name" value="AAA"/>
    <property type="match status" value="1"/>
</dbReference>
<keyword evidence="2" id="KW-0813">Transport</keyword>
<evidence type="ECO:0000256" key="1">
    <source>
        <dbReference type="ARBA" id="ARBA00005417"/>
    </source>
</evidence>
<reference evidence="6" key="1">
    <citation type="submission" date="2020-12" db="EMBL/GenBank/DDBJ databases">
        <title>Paenibacillus polymyxa LMG 27872: a double-edged sword.</title>
        <authorList>
            <person name="Langendries S."/>
            <person name="Garcia Mendez S."/>
            <person name="Beirinckx S."/>
            <person name="Viaene T."/>
            <person name="Baeyen S."/>
            <person name="Goeminne G."/>
            <person name="Willems A."/>
            <person name="Debode J."/>
            <person name="Goormachtig S."/>
        </authorList>
    </citation>
    <scope>NUCLEOTIDE SEQUENCE</scope>
    <source>
        <strain evidence="6">LMG 27872</strain>
    </source>
</reference>
<proteinExistence type="inferred from homology"/>
<dbReference type="GO" id="GO:0016887">
    <property type="term" value="F:ATP hydrolysis activity"/>
    <property type="evidence" value="ECO:0007669"/>
    <property type="project" value="InterPro"/>
</dbReference>
<dbReference type="Pfam" id="PF00005">
    <property type="entry name" value="ABC_tran"/>
    <property type="match status" value="1"/>
</dbReference>
<dbReference type="GO" id="GO:0005524">
    <property type="term" value="F:ATP binding"/>
    <property type="evidence" value="ECO:0007669"/>
    <property type="project" value="UniProtKB-KW"/>
</dbReference>
<protein>
    <submittedName>
        <fullName evidence="6">ATP-binding cassette domain-containing protein</fullName>
    </submittedName>
</protein>
<dbReference type="Gene3D" id="3.40.50.300">
    <property type="entry name" value="P-loop containing nucleotide triphosphate hydrolases"/>
    <property type="match status" value="1"/>
</dbReference>
<dbReference type="PANTHER" id="PTHR43335:SF11">
    <property type="entry name" value="ABC TRANSPORTER RELATED"/>
    <property type="match status" value="1"/>
</dbReference>
<comment type="similarity">
    <text evidence="1">Belongs to the ABC transporter superfamily.</text>
</comment>
<feature type="domain" description="ABC transporter" evidence="5">
    <location>
        <begin position="5"/>
        <end position="226"/>
    </location>
</feature>
<evidence type="ECO:0000256" key="2">
    <source>
        <dbReference type="ARBA" id="ARBA00022448"/>
    </source>
</evidence>
<name>A0A8I1LTC1_PAEPO</name>
<keyword evidence="4 6" id="KW-0067">ATP-binding</keyword>
<organism evidence="6 7">
    <name type="scientific">Paenibacillus polymyxa</name>
    <name type="common">Bacillus polymyxa</name>
    <dbReference type="NCBI Taxonomy" id="1406"/>
    <lineage>
        <taxon>Bacteria</taxon>
        <taxon>Bacillati</taxon>
        <taxon>Bacillota</taxon>
        <taxon>Bacilli</taxon>
        <taxon>Bacillales</taxon>
        <taxon>Paenibacillaceae</taxon>
        <taxon>Paenibacillus</taxon>
    </lineage>
</organism>
<dbReference type="RefSeq" id="WP_165147520.1">
    <property type="nucleotide sequence ID" value="NZ_JAEHFQ010000003.1"/>
</dbReference>
<accession>A0A8I1LTC1</accession>
<sequence length="305" mass="33747">MSILATMCNVSKRYKNVAALDDVTFTIEQGNVITIVGKNASGKSTLLLLLAGLLRPSSGSIEWRPGSLITIGYAPDRLPQLNFTPRQYLQHMGFMQGMQRDELRREIDFRLQQFALIHAADRDMRGFSKGMLQKVNLAQALLGRPELLLLDEPLGGVDEETQITLIQLLCDLREQGITVLASTHEPQLVQQAAQQVLVLEYGRLVAQYDPHHVLRTVQQIVCAGISASEVESLLSSEQTEWMVDNHGDRIRVAVEKEAGDRLLMKLIQSGASIVSVHQDAKWSNDIADASHSVVSRGRKGEGTTL</sequence>
<dbReference type="PANTHER" id="PTHR43335">
    <property type="entry name" value="ABC TRANSPORTER, ATP-BINDING PROTEIN"/>
    <property type="match status" value="1"/>
</dbReference>
<dbReference type="PROSITE" id="PS00211">
    <property type="entry name" value="ABC_TRANSPORTER_1"/>
    <property type="match status" value="1"/>
</dbReference>
<keyword evidence="3" id="KW-0547">Nucleotide-binding</keyword>
<gene>
    <name evidence="6" type="ORF">JDW19_07310</name>
</gene>
<evidence type="ECO:0000259" key="5">
    <source>
        <dbReference type="PROSITE" id="PS50893"/>
    </source>
</evidence>
<evidence type="ECO:0000256" key="4">
    <source>
        <dbReference type="ARBA" id="ARBA00022840"/>
    </source>
</evidence>
<dbReference type="AlphaFoldDB" id="A0A8I1LTC1"/>
<dbReference type="EMBL" id="JAEHFQ010000003">
    <property type="protein sequence ID" value="MBM0632933.1"/>
    <property type="molecule type" value="Genomic_DNA"/>
</dbReference>
<evidence type="ECO:0000313" key="6">
    <source>
        <dbReference type="EMBL" id="MBM0632933.1"/>
    </source>
</evidence>
<dbReference type="PROSITE" id="PS50893">
    <property type="entry name" value="ABC_TRANSPORTER_2"/>
    <property type="match status" value="1"/>
</dbReference>
<dbReference type="InterPro" id="IPR003439">
    <property type="entry name" value="ABC_transporter-like_ATP-bd"/>
</dbReference>
<dbReference type="Proteomes" id="UP000650605">
    <property type="component" value="Unassembled WGS sequence"/>
</dbReference>
<evidence type="ECO:0000256" key="3">
    <source>
        <dbReference type="ARBA" id="ARBA00022741"/>
    </source>
</evidence>
<dbReference type="InterPro" id="IPR003593">
    <property type="entry name" value="AAA+_ATPase"/>
</dbReference>
<dbReference type="InterPro" id="IPR027417">
    <property type="entry name" value="P-loop_NTPase"/>
</dbReference>